<keyword evidence="3" id="KW-0805">Transcription regulation</keyword>
<dbReference type="InterPro" id="IPR004839">
    <property type="entry name" value="Aminotransferase_I/II_large"/>
</dbReference>
<evidence type="ECO:0000256" key="1">
    <source>
        <dbReference type="ARBA" id="ARBA00005384"/>
    </source>
</evidence>
<dbReference type="InterPro" id="IPR036390">
    <property type="entry name" value="WH_DNA-bd_sf"/>
</dbReference>
<name>A0A7W7WH09_9ACTN</name>
<dbReference type="InterPro" id="IPR051446">
    <property type="entry name" value="HTH_trans_reg/aminotransferase"/>
</dbReference>
<feature type="domain" description="HTH gntR-type" evidence="7">
    <location>
        <begin position="29"/>
        <end position="97"/>
    </location>
</feature>
<dbReference type="PANTHER" id="PTHR46577">
    <property type="entry name" value="HTH-TYPE TRANSCRIPTIONAL REGULATORY PROTEIN GABR"/>
    <property type="match status" value="1"/>
</dbReference>
<dbReference type="PROSITE" id="PS50949">
    <property type="entry name" value="HTH_GNTR"/>
    <property type="match status" value="1"/>
</dbReference>
<dbReference type="GO" id="GO:0030170">
    <property type="term" value="F:pyridoxal phosphate binding"/>
    <property type="evidence" value="ECO:0007669"/>
    <property type="project" value="InterPro"/>
</dbReference>
<keyword evidence="9" id="KW-1185">Reference proteome</keyword>
<keyword evidence="4 8" id="KW-0238">DNA-binding</keyword>
<dbReference type="InterPro" id="IPR036388">
    <property type="entry name" value="WH-like_DNA-bd_sf"/>
</dbReference>
<reference evidence="8 9" key="1">
    <citation type="submission" date="2020-08" db="EMBL/GenBank/DDBJ databases">
        <title>Sequencing the genomes of 1000 actinobacteria strains.</title>
        <authorList>
            <person name="Klenk H.-P."/>
        </authorList>
    </citation>
    <scope>NUCLEOTIDE SEQUENCE [LARGE SCALE GENOMIC DNA]</scope>
    <source>
        <strain evidence="8 9">DSM 44786</strain>
    </source>
</reference>
<proteinExistence type="inferred from homology"/>
<evidence type="ECO:0000256" key="3">
    <source>
        <dbReference type="ARBA" id="ARBA00023015"/>
    </source>
</evidence>
<dbReference type="RefSeq" id="WP_184913054.1">
    <property type="nucleotide sequence ID" value="NZ_JACHJR010000001.1"/>
</dbReference>
<dbReference type="Pfam" id="PF00392">
    <property type="entry name" value="GntR"/>
    <property type="match status" value="1"/>
</dbReference>
<dbReference type="GO" id="GO:0003700">
    <property type="term" value="F:DNA-binding transcription factor activity"/>
    <property type="evidence" value="ECO:0007669"/>
    <property type="project" value="InterPro"/>
</dbReference>
<accession>A0A7W7WH09</accession>
<evidence type="ECO:0000313" key="8">
    <source>
        <dbReference type="EMBL" id="MBB4946185.1"/>
    </source>
</evidence>
<dbReference type="Gene3D" id="3.40.640.10">
    <property type="entry name" value="Type I PLP-dependent aspartate aminotransferase-like (Major domain)"/>
    <property type="match status" value="1"/>
</dbReference>
<dbReference type="CDD" id="cd07377">
    <property type="entry name" value="WHTH_GntR"/>
    <property type="match status" value="1"/>
</dbReference>
<dbReference type="InterPro" id="IPR015424">
    <property type="entry name" value="PyrdxlP-dep_Trfase"/>
</dbReference>
<gene>
    <name evidence="8" type="ORF">F4556_001720</name>
</gene>
<dbReference type="PRINTS" id="PR00035">
    <property type="entry name" value="HTHGNTR"/>
</dbReference>
<keyword evidence="5" id="KW-0804">Transcription</keyword>
<evidence type="ECO:0000256" key="4">
    <source>
        <dbReference type="ARBA" id="ARBA00023125"/>
    </source>
</evidence>
<dbReference type="Pfam" id="PF00155">
    <property type="entry name" value="Aminotran_1_2"/>
    <property type="match status" value="1"/>
</dbReference>
<dbReference type="GO" id="GO:0003677">
    <property type="term" value="F:DNA binding"/>
    <property type="evidence" value="ECO:0007669"/>
    <property type="project" value="UniProtKB-KW"/>
</dbReference>
<keyword evidence="2" id="KW-0663">Pyridoxal phosphate</keyword>
<dbReference type="InterPro" id="IPR015421">
    <property type="entry name" value="PyrdxlP-dep_Trfase_major"/>
</dbReference>
<dbReference type="SMART" id="SM00345">
    <property type="entry name" value="HTH_GNTR"/>
    <property type="match status" value="1"/>
</dbReference>
<comment type="caution">
    <text evidence="8">The sequence shown here is derived from an EMBL/GenBank/DDBJ whole genome shotgun (WGS) entry which is preliminary data.</text>
</comment>
<dbReference type="AlphaFoldDB" id="A0A7W7WH09"/>
<evidence type="ECO:0000256" key="2">
    <source>
        <dbReference type="ARBA" id="ARBA00022898"/>
    </source>
</evidence>
<evidence type="ECO:0000256" key="6">
    <source>
        <dbReference type="SAM" id="MobiDB-lite"/>
    </source>
</evidence>
<dbReference type="SUPFAM" id="SSF46785">
    <property type="entry name" value="Winged helix' DNA-binding domain"/>
    <property type="match status" value="1"/>
</dbReference>
<feature type="region of interest" description="Disordered" evidence="6">
    <location>
        <begin position="87"/>
        <end position="113"/>
    </location>
</feature>
<dbReference type="SUPFAM" id="SSF53383">
    <property type="entry name" value="PLP-dependent transferases"/>
    <property type="match status" value="1"/>
</dbReference>
<organism evidence="8 9">
    <name type="scientific">Kitasatospora gansuensis</name>
    <dbReference type="NCBI Taxonomy" id="258050"/>
    <lineage>
        <taxon>Bacteria</taxon>
        <taxon>Bacillati</taxon>
        <taxon>Actinomycetota</taxon>
        <taxon>Actinomycetes</taxon>
        <taxon>Kitasatosporales</taxon>
        <taxon>Streptomycetaceae</taxon>
        <taxon>Kitasatospora</taxon>
    </lineage>
</organism>
<comment type="similarity">
    <text evidence="1">In the C-terminal section; belongs to the class-I pyridoxal-phosphate-dependent aminotransferase family.</text>
</comment>
<dbReference type="CDD" id="cd00609">
    <property type="entry name" value="AAT_like"/>
    <property type="match status" value="1"/>
</dbReference>
<dbReference type="InterPro" id="IPR000524">
    <property type="entry name" value="Tscrpt_reg_HTH_GntR"/>
</dbReference>
<evidence type="ECO:0000313" key="9">
    <source>
        <dbReference type="Proteomes" id="UP000573327"/>
    </source>
</evidence>
<dbReference type="EMBL" id="JACHJR010000001">
    <property type="protein sequence ID" value="MBB4946185.1"/>
    <property type="molecule type" value="Genomic_DNA"/>
</dbReference>
<dbReference type="Gene3D" id="1.10.10.10">
    <property type="entry name" value="Winged helix-like DNA-binding domain superfamily/Winged helix DNA-binding domain"/>
    <property type="match status" value="1"/>
</dbReference>
<dbReference type="PANTHER" id="PTHR46577:SF1">
    <property type="entry name" value="HTH-TYPE TRANSCRIPTIONAL REGULATORY PROTEIN GABR"/>
    <property type="match status" value="1"/>
</dbReference>
<evidence type="ECO:0000259" key="7">
    <source>
        <dbReference type="PROSITE" id="PS50949"/>
    </source>
</evidence>
<dbReference type="Proteomes" id="UP000573327">
    <property type="component" value="Unassembled WGS sequence"/>
</dbReference>
<evidence type="ECO:0000256" key="5">
    <source>
        <dbReference type="ARBA" id="ARBA00023163"/>
    </source>
</evidence>
<sequence>MAEWQSTVTPPALARLLRGTPLPESGGHRPVYRTLAGQVRLLVSEGRLPVGARLPAERELAQVLELSRTTVATAYEALRTEGYLRSRRGSGSWTTLPEGSRPPTDALHPVPPDERDRTLDLGVAALPAPQPQLGLAAARAVEQLAAYAAGHGNFPTGVPVLREAIARRYAERGLPTTPDQILVTTGAMAALQLVRRALLSRGDRVAVEAPSYAHTLQALRRAETRLVPVPYAGPRWDLPEWQRVLRGAAPRIAYVIPDFHNPTGALVDEEQRRGLLAAARSAGTTVLVDETPAELDWGLGDLTMPRPMAALDRSAQVVTVGSASKILWGGLRIGWVRANPALVRQLATDRVYTDIGSPVLDQLIAAEMLGEQLPAIRADRHERLRASAEGLIAALREQLPHWQVTLPPGGLALWVGTGGLSGSALAQAGEQTGVRIAAGSRFGVDGAFEHHIRIPLTVPGSAAAEAVARLATTAAVAATGRWNGLDSTLPLAV</sequence>
<protein>
    <submittedName>
        <fullName evidence="8">DNA-binding transcriptional MocR family regulator</fullName>
    </submittedName>
</protein>